<sequence length="165" mass="19635">MNRRHKRRFVKAMYKVQDYPALDEYGSKIFGRPVRGTWKLFRNIVKMATATDTWRWRNDLERASYPGKVRVPTFEEFATFLLHETAHGWCYFLKDEPSLRDYPTGVDEEQVCWDVSKMVCGMLGISYQEELAELSHQFYRLHLTQADDIVGLERLIEKMPAHLRR</sequence>
<evidence type="ECO:0000313" key="2">
    <source>
        <dbReference type="Proteomes" id="UP000178911"/>
    </source>
</evidence>
<dbReference type="STRING" id="1802695.A3A13_00490"/>
<gene>
    <name evidence="1" type="ORF">A3A13_00490</name>
</gene>
<comment type="caution">
    <text evidence="1">The sequence shown here is derived from an EMBL/GenBank/DDBJ whole genome shotgun (WGS) entry which is preliminary data.</text>
</comment>
<dbReference type="EMBL" id="MGKJ01000010">
    <property type="protein sequence ID" value="OGN24545.1"/>
    <property type="molecule type" value="Genomic_DNA"/>
</dbReference>
<evidence type="ECO:0000313" key="1">
    <source>
        <dbReference type="EMBL" id="OGN24545.1"/>
    </source>
</evidence>
<dbReference type="AlphaFoldDB" id="A0A1F8GGM0"/>
<accession>A0A1F8GGM0</accession>
<proteinExistence type="predicted"/>
<organism evidence="1 2">
    <name type="scientific">Candidatus Yanofskybacteria bacterium RIFCSPLOWO2_01_FULL_43_22</name>
    <dbReference type="NCBI Taxonomy" id="1802695"/>
    <lineage>
        <taxon>Bacteria</taxon>
        <taxon>Candidatus Yanofskyibacteriota</taxon>
    </lineage>
</organism>
<protein>
    <submittedName>
        <fullName evidence="1">Uncharacterized protein</fullName>
    </submittedName>
</protein>
<reference evidence="1 2" key="1">
    <citation type="journal article" date="2016" name="Nat. Commun.">
        <title>Thousands of microbial genomes shed light on interconnected biogeochemical processes in an aquifer system.</title>
        <authorList>
            <person name="Anantharaman K."/>
            <person name="Brown C.T."/>
            <person name="Hug L.A."/>
            <person name="Sharon I."/>
            <person name="Castelle C.J."/>
            <person name="Probst A.J."/>
            <person name="Thomas B.C."/>
            <person name="Singh A."/>
            <person name="Wilkins M.J."/>
            <person name="Karaoz U."/>
            <person name="Brodie E.L."/>
            <person name="Williams K.H."/>
            <person name="Hubbard S.S."/>
            <person name="Banfield J.F."/>
        </authorList>
    </citation>
    <scope>NUCLEOTIDE SEQUENCE [LARGE SCALE GENOMIC DNA]</scope>
</reference>
<dbReference type="Proteomes" id="UP000178911">
    <property type="component" value="Unassembled WGS sequence"/>
</dbReference>
<name>A0A1F8GGM0_9BACT</name>